<name>A0A4R6JNG5_9ACTN</name>
<organism evidence="2 3">
    <name type="scientific">Paractinoplanes brasiliensis</name>
    <dbReference type="NCBI Taxonomy" id="52695"/>
    <lineage>
        <taxon>Bacteria</taxon>
        <taxon>Bacillati</taxon>
        <taxon>Actinomycetota</taxon>
        <taxon>Actinomycetes</taxon>
        <taxon>Micromonosporales</taxon>
        <taxon>Micromonosporaceae</taxon>
        <taxon>Paractinoplanes</taxon>
    </lineage>
</organism>
<comment type="caution">
    <text evidence="2">The sequence shown here is derived from an EMBL/GenBank/DDBJ whole genome shotgun (WGS) entry which is preliminary data.</text>
</comment>
<dbReference type="SUPFAM" id="SSF54975">
    <property type="entry name" value="Acylphosphatase/BLUF domain-like"/>
    <property type="match status" value="1"/>
</dbReference>
<evidence type="ECO:0000313" key="2">
    <source>
        <dbReference type="EMBL" id="TDO37910.1"/>
    </source>
</evidence>
<accession>A0A4R6JNG5</accession>
<dbReference type="InterPro" id="IPR036046">
    <property type="entry name" value="Acylphosphatase-like_dom_sf"/>
</dbReference>
<keyword evidence="3" id="KW-1185">Reference proteome</keyword>
<evidence type="ECO:0000259" key="1">
    <source>
        <dbReference type="PROSITE" id="PS50925"/>
    </source>
</evidence>
<protein>
    <submittedName>
        <fullName evidence="2">FAD-dependent sensor of blue light</fullName>
    </submittedName>
</protein>
<feature type="domain" description="BLUF" evidence="1">
    <location>
        <begin position="1"/>
        <end position="91"/>
    </location>
</feature>
<dbReference type="SMART" id="SM01034">
    <property type="entry name" value="BLUF"/>
    <property type="match status" value="1"/>
</dbReference>
<dbReference type="EMBL" id="SNWR01000001">
    <property type="protein sequence ID" value="TDO37910.1"/>
    <property type="molecule type" value="Genomic_DNA"/>
</dbReference>
<dbReference type="GO" id="GO:0071949">
    <property type="term" value="F:FAD binding"/>
    <property type="evidence" value="ECO:0007669"/>
    <property type="project" value="InterPro"/>
</dbReference>
<gene>
    <name evidence="2" type="ORF">C8E87_1546</name>
</gene>
<evidence type="ECO:0000313" key="3">
    <source>
        <dbReference type="Proteomes" id="UP000294901"/>
    </source>
</evidence>
<dbReference type="Pfam" id="PF04940">
    <property type="entry name" value="BLUF"/>
    <property type="match status" value="1"/>
</dbReference>
<reference evidence="2 3" key="1">
    <citation type="submission" date="2019-03" db="EMBL/GenBank/DDBJ databases">
        <title>Sequencing the genomes of 1000 actinobacteria strains.</title>
        <authorList>
            <person name="Klenk H.-P."/>
        </authorList>
    </citation>
    <scope>NUCLEOTIDE SEQUENCE [LARGE SCALE GENOMIC DNA]</scope>
    <source>
        <strain evidence="2 3">DSM 43805</strain>
    </source>
</reference>
<proteinExistence type="predicted"/>
<dbReference type="PROSITE" id="PS50925">
    <property type="entry name" value="BLUF"/>
    <property type="match status" value="1"/>
</dbReference>
<dbReference type="InterPro" id="IPR007024">
    <property type="entry name" value="BLUF_domain"/>
</dbReference>
<dbReference type="Gene3D" id="3.30.70.100">
    <property type="match status" value="1"/>
</dbReference>
<sequence>MSRLIYFSEKRELGPGGVEAILDTARSNNERNCLTGVLLFNRKFFLQCLEGGREEVTATFGRIAADPRHGNVALVSVHDIDVRDFPDWTMGYVPTTSPEVNSVLRQFQETEDFDPRLLSSTTAVALMNAMRSMGRTTL</sequence>
<dbReference type="RefSeq" id="WP_203720992.1">
    <property type="nucleotide sequence ID" value="NZ_BOMD01000110.1"/>
</dbReference>
<dbReference type="AlphaFoldDB" id="A0A4R6JNG5"/>
<dbReference type="GO" id="GO:0009882">
    <property type="term" value="F:blue light photoreceptor activity"/>
    <property type="evidence" value="ECO:0007669"/>
    <property type="project" value="InterPro"/>
</dbReference>
<dbReference type="Proteomes" id="UP000294901">
    <property type="component" value="Unassembled WGS sequence"/>
</dbReference>